<dbReference type="Pfam" id="PF17874">
    <property type="entry name" value="TPR_MalT"/>
    <property type="match status" value="1"/>
</dbReference>
<feature type="compositionally biased region" description="Low complexity" evidence="4">
    <location>
        <begin position="164"/>
        <end position="178"/>
    </location>
</feature>
<keyword evidence="3" id="KW-0804">Transcription</keyword>
<dbReference type="InterPro" id="IPR041617">
    <property type="entry name" value="TPR_MalT"/>
</dbReference>
<dbReference type="GO" id="GO:0006355">
    <property type="term" value="P:regulation of DNA-templated transcription"/>
    <property type="evidence" value="ECO:0007669"/>
    <property type="project" value="InterPro"/>
</dbReference>
<dbReference type="Pfam" id="PF00196">
    <property type="entry name" value="GerE"/>
    <property type="match status" value="1"/>
</dbReference>
<evidence type="ECO:0000256" key="4">
    <source>
        <dbReference type="SAM" id="MobiDB-lite"/>
    </source>
</evidence>
<feature type="domain" description="HTH luxR-type" evidence="5">
    <location>
        <begin position="1028"/>
        <end position="1093"/>
    </location>
</feature>
<reference evidence="6 7" key="1">
    <citation type="submission" date="2019-01" db="EMBL/GenBank/DDBJ databases">
        <title>Ktedonosporobacter rubrisoli SCAWS-G2.</title>
        <authorList>
            <person name="Huang Y."/>
            <person name="Yan B."/>
        </authorList>
    </citation>
    <scope>NUCLEOTIDE SEQUENCE [LARGE SCALE GENOMIC DNA]</scope>
    <source>
        <strain evidence="6 7">SCAWS-G2</strain>
    </source>
</reference>
<dbReference type="SMART" id="SM00421">
    <property type="entry name" value="HTH_LUXR"/>
    <property type="match status" value="1"/>
</dbReference>
<dbReference type="Gene3D" id="1.25.40.10">
    <property type="entry name" value="Tetratricopeptide repeat domain"/>
    <property type="match status" value="1"/>
</dbReference>
<dbReference type="Gene3D" id="1.10.10.10">
    <property type="entry name" value="Winged helix-like DNA-binding domain superfamily/Winged helix DNA-binding domain"/>
    <property type="match status" value="1"/>
</dbReference>
<dbReference type="SUPFAM" id="SSF48452">
    <property type="entry name" value="TPR-like"/>
    <property type="match status" value="1"/>
</dbReference>
<dbReference type="InterPro" id="IPR000792">
    <property type="entry name" value="Tscrpt_reg_LuxR_C"/>
</dbReference>
<gene>
    <name evidence="6" type="ORF">EPA93_04795</name>
</gene>
<sequence length="1095" mass="121474">MLYYVRQLLNADTIVPAMLIMKKCSWLSQRSATLASRRTLRACSDRAGKRGLMKHTSPTAGAVEDEILRNEQDGQEISIALDSPAWFRWLESATAFSFRSAEGHFTAHKTRAGNQRGEPYWRATLRSRGKLYSFYLGQSPRLTSVRLHEAAHELSQRAANLATPSAEPASGAPSSSEPPIDRPDPLLLSRLSLPRLPLQHVARPRLLTLLEQSVQRPVTLISAPAGSGKTTLLAEWAITTDLTVSWLSLEEEDNDPAIFFPYLMAALRRCTQEEEKLERAVPAHSWKQAITHLLNDLMRRLEHDAVIVLDDIHLLTSPEIHTILHFLIEHLPTRLHLAMGTRVDPSLPLARLRARSQLSELRTEELSFVSGEVEAFVEKMGLRLEGEDLRLLEEHTEGWIAGIQLFTLALRGQRHSAAFLRSSSRSHHFLLDYISEEILAQQEPAMQQFLLHTCILDSFCAALCDSVTGNSDGETRLAEALKANLFVRGLDNTQTWYRYHQLFAEVLRTHLQRHEPEQIPGLYRRASCWYEQQGWHEEACDYALRAGDLPRAAALLEQLVPHLVGQGKFRRLLQWSSQLPQDIIGDYPLLFIASMIGTQVLRGSILGAQNIGQSLPAALTHLGRKIRMHTDEPGSPWAGLQSGLQLLQAIKAWTSGDIAQTIALLSEISTIPLPSASTASRVIALGRQLLLGLAYSASGDLHAAEQIIIENPSHDEDSASSPFTSFALIFLADVYEAQGQLHKLESLYHEILLSFERSGVGSPLLMALAHTRRAGLLYERNCIEEAEAAIKMSQEIERRIELLAPAALSFSAPLQARIALAQGDIQSVRILLENKGVPFWRSLAESQTKKVTGATLARLALLCGQNALAEEWVQASDMHFDDQINLQIANRDYVPYVTLARILLARGRQQHAPLALAQALTLLECLQSAVTAVDARGWLLEVQMLTVLTLQAQGKTKRALQLLGSALSVAEQAGYMRLLVDEGQPMGQLLAQVAVYTSASPAYLQRLQVAIGPSVSKPTDATQEQAQDQPLLDPLSEREHEILGQLAKGLSNQQIAQQLVISLYTVKLHVKHILAKLAVTNRTQAVARARELHLI</sequence>
<dbReference type="PRINTS" id="PR00038">
    <property type="entry name" value="HTHLUXR"/>
</dbReference>
<evidence type="ECO:0000256" key="1">
    <source>
        <dbReference type="ARBA" id="ARBA00023015"/>
    </source>
</evidence>
<dbReference type="OrthoDB" id="136270at2"/>
<dbReference type="PROSITE" id="PS50043">
    <property type="entry name" value="HTH_LUXR_2"/>
    <property type="match status" value="1"/>
</dbReference>
<keyword evidence="1" id="KW-0805">Transcription regulation</keyword>
<evidence type="ECO:0000313" key="7">
    <source>
        <dbReference type="Proteomes" id="UP000290365"/>
    </source>
</evidence>
<keyword evidence="2" id="KW-0238">DNA-binding</keyword>
<evidence type="ECO:0000313" key="6">
    <source>
        <dbReference type="EMBL" id="QBD75353.1"/>
    </source>
</evidence>
<protein>
    <recommendedName>
        <fullName evidence="5">HTH luxR-type domain-containing protein</fullName>
    </recommendedName>
</protein>
<dbReference type="PROSITE" id="PS00622">
    <property type="entry name" value="HTH_LUXR_1"/>
    <property type="match status" value="1"/>
</dbReference>
<dbReference type="SUPFAM" id="SSF52540">
    <property type="entry name" value="P-loop containing nucleoside triphosphate hydrolases"/>
    <property type="match status" value="1"/>
</dbReference>
<accession>A0A4P6JJY3</accession>
<evidence type="ECO:0000256" key="2">
    <source>
        <dbReference type="ARBA" id="ARBA00023125"/>
    </source>
</evidence>
<dbReference type="CDD" id="cd06170">
    <property type="entry name" value="LuxR_C_like"/>
    <property type="match status" value="1"/>
</dbReference>
<proteinExistence type="predicted"/>
<dbReference type="PANTHER" id="PTHR44688:SF16">
    <property type="entry name" value="DNA-BINDING TRANSCRIPTIONAL ACTIVATOR DEVR_DOSR"/>
    <property type="match status" value="1"/>
</dbReference>
<organism evidence="6 7">
    <name type="scientific">Ktedonosporobacter rubrisoli</name>
    <dbReference type="NCBI Taxonomy" id="2509675"/>
    <lineage>
        <taxon>Bacteria</taxon>
        <taxon>Bacillati</taxon>
        <taxon>Chloroflexota</taxon>
        <taxon>Ktedonobacteria</taxon>
        <taxon>Ktedonobacterales</taxon>
        <taxon>Ktedonosporobacteraceae</taxon>
        <taxon>Ktedonosporobacter</taxon>
    </lineage>
</organism>
<dbReference type="AlphaFoldDB" id="A0A4P6JJY3"/>
<dbReference type="GO" id="GO:0003677">
    <property type="term" value="F:DNA binding"/>
    <property type="evidence" value="ECO:0007669"/>
    <property type="project" value="UniProtKB-KW"/>
</dbReference>
<evidence type="ECO:0000259" key="5">
    <source>
        <dbReference type="PROSITE" id="PS50043"/>
    </source>
</evidence>
<evidence type="ECO:0000256" key="3">
    <source>
        <dbReference type="ARBA" id="ARBA00023163"/>
    </source>
</evidence>
<dbReference type="Proteomes" id="UP000290365">
    <property type="component" value="Chromosome"/>
</dbReference>
<dbReference type="InterPro" id="IPR059106">
    <property type="entry name" value="WHD_MalT"/>
</dbReference>
<dbReference type="InterPro" id="IPR027417">
    <property type="entry name" value="P-loop_NTPase"/>
</dbReference>
<dbReference type="InterPro" id="IPR036388">
    <property type="entry name" value="WH-like_DNA-bd_sf"/>
</dbReference>
<dbReference type="KEGG" id="kbs:EPA93_04795"/>
<dbReference type="EMBL" id="CP035758">
    <property type="protein sequence ID" value="QBD75353.1"/>
    <property type="molecule type" value="Genomic_DNA"/>
</dbReference>
<feature type="region of interest" description="Disordered" evidence="4">
    <location>
        <begin position="161"/>
        <end position="184"/>
    </location>
</feature>
<dbReference type="InterPro" id="IPR011990">
    <property type="entry name" value="TPR-like_helical_dom_sf"/>
</dbReference>
<dbReference type="PANTHER" id="PTHR44688">
    <property type="entry name" value="DNA-BINDING TRANSCRIPTIONAL ACTIVATOR DEVR_DOSR"/>
    <property type="match status" value="1"/>
</dbReference>
<dbReference type="Pfam" id="PF25873">
    <property type="entry name" value="WHD_MalT"/>
    <property type="match status" value="1"/>
</dbReference>
<keyword evidence="7" id="KW-1185">Reference proteome</keyword>
<dbReference type="Gene3D" id="3.40.50.300">
    <property type="entry name" value="P-loop containing nucleotide triphosphate hydrolases"/>
    <property type="match status" value="1"/>
</dbReference>
<dbReference type="SUPFAM" id="SSF46894">
    <property type="entry name" value="C-terminal effector domain of the bipartite response regulators"/>
    <property type="match status" value="1"/>
</dbReference>
<name>A0A4P6JJY3_KTERU</name>
<dbReference type="InterPro" id="IPR016032">
    <property type="entry name" value="Sig_transdc_resp-reg_C-effctor"/>
</dbReference>